<dbReference type="AlphaFoldDB" id="A0A2W2E2N5"/>
<dbReference type="InterPro" id="IPR019933">
    <property type="entry name" value="DivIVA_domain"/>
</dbReference>
<feature type="region of interest" description="Disordered" evidence="1">
    <location>
        <begin position="82"/>
        <end position="102"/>
    </location>
</feature>
<protein>
    <submittedName>
        <fullName evidence="2">DivIVA domain-containing protein</fullName>
    </submittedName>
</protein>
<keyword evidence="3" id="KW-1185">Reference proteome</keyword>
<dbReference type="RefSeq" id="WP_111218114.1">
    <property type="nucleotide sequence ID" value="NZ_POTY01000241.1"/>
</dbReference>
<dbReference type="Proteomes" id="UP000248924">
    <property type="component" value="Unassembled WGS sequence"/>
</dbReference>
<evidence type="ECO:0000313" key="3">
    <source>
        <dbReference type="Proteomes" id="UP000248924"/>
    </source>
</evidence>
<name>A0A2W2E2N5_9ACTN</name>
<reference evidence="2 3" key="1">
    <citation type="submission" date="2018-01" db="EMBL/GenBank/DDBJ databases">
        <title>Draft genome sequence of Jishengella sp. NA12.</title>
        <authorList>
            <person name="Sahin N."/>
            <person name="Ay H."/>
            <person name="Saygin H."/>
        </authorList>
    </citation>
    <scope>NUCLEOTIDE SEQUENCE [LARGE SCALE GENOMIC DNA]</scope>
    <source>
        <strain evidence="2 3">NA12</strain>
    </source>
</reference>
<dbReference type="Gene3D" id="6.10.250.660">
    <property type="match status" value="1"/>
</dbReference>
<accession>A0A2W2E2N5</accession>
<dbReference type="EMBL" id="POTY01000241">
    <property type="protein sequence ID" value="PZG10929.1"/>
    <property type="molecule type" value="Genomic_DNA"/>
</dbReference>
<evidence type="ECO:0000256" key="1">
    <source>
        <dbReference type="SAM" id="MobiDB-lite"/>
    </source>
</evidence>
<proteinExistence type="predicted"/>
<sequence length="102" mass="11653">MTTHSVGVFRAASRLARLCPGQVKRIRFRRTRFGRRGLAEEQVYAFLRAVVDELTAREGVEAGLRAENARLKGALREWQSNFAPRPGQMADAGRWTEPEQRR</sequence>
<evidence type="ECO:0000313" key="2">
    <source>
        <dbReference type="EMBL" id="PZG10929.1"/>
    </source>
</evidence>
<organism evidence="2 3">
    <name type="scientific">Micromonospora craterilacus</name>
    <dbReference type="NCBI Taxonomy" id="1655439"/>
    <lineage>
        <taxon>Bacteria</taxon>
        <taxon>Bacillati</taxon>
        <taxon>Actinomycetota</taxon>
        <taxon>Actinomycetes</taxon>
        <taxon>Micromonosporales</taxon>
        <taxon>Micromonosporaceae</taxon>
        <taxon>Micromonospora</taxon>
    </lineage>
</organism>
<comment type="caution">
    <text evidence="2">The sequence shown here is derived from an EMBL/GenBank/DDBJ whole genome shotgun (WGS) entry which is preliminary data.</text>
</comment>
<gene>
    <name evidence="2" type="ORF">C1I95_27675</name>
</gene>
<dbReference type="NCBIfam" id="TIGR03544">
    <property type="entry name" value="DivI1A_domain"/>
    <property type="match status" value="1"/>
</dbReference>
<dbReference type="OrthoDB" id="3388463at2"/>